<proteinExistence type="predicted"/>
<dbReference type="SUPFAM" id="SSF46689">
    <property type="entry name" value="Homeodomain-like"/>
    <property type="match status" value="1"/>
</dbReference>
<dbReference type="Gene3D" id="3.40.50.300">
    <property type="entry name" value="P-loop containing nucleotide triphosphate hydrolases"/>
    <property type="match status" value="1"/>
</dbReference>
<keyword evidence="5" id="KW-0804">Transcription</keyword>
<dbReference type="Gene3D" id="3.30.450.20">
    <property type="entry name" value="PAS domain"/>
    <property type="match status" value="1"/>
</dbReference>
<dbReference type="PRINTS" id="PR01590">
    <property type="entry name" value="HTHFIS"/>
</dbReference>
<dbReference type="PANTHER" id="PTHR32071">
    <property type="entry name" value="TRANSCRIPTIONAL REGULATORY PROTEIN"/>
    <property type="match status" value="1"/>
</dbReference>
<organism evidence="7 8">
    <name type="scientific">Bacillus norwichensis</name>
    <dbReference type="NCBI Taxonomy" id="2762217"/>
    <lineage>
        <taxon>Bacteria</taxon>
        <taxon>Bacillati</taxon>
        <taxon>Bacillota</taxon>
        <taxon>Bacilli</taxon>
        <taxon>Bacillales</taxon>
        <taxon>Bacillaceae</taxon>
        <taxon>Bacillus</taxon>
    </lineage>
</organism>
<dbReference type="InterPro" id="IPR025662">
    <property type="entry name" value="Sigma_54_int_dom_ATP-bd_1"/>
</dbReference>
<keyword evidence="3" id="KW-0805">Transcription regulation</keyword>
<evidence type="ECO:0000256" key="1">
    <source>
        <dbReference type="ARBA" id="ARBA00022741"/>
    </source>
</evidence>
<dbReference type="Pfam" id="PF02954">
    <property type="entry name" value="HTH_8"/>
    <property type="match status" value="1"/>
</dbReference>
<dbReference type="InterPro" id="IPR025943">
    <property type="entry name" value="Sigma_54_int_dom_ATP-bd_2"/>
</dbReference>
<dbReference type="InterPro" id="IPR025944">
    <property type="entry name" value="Sigma_54_int_dom_CS"/>
</dbReference>
<dbReference type="CDD" id="cd00009">
    <property type="entry name" value="AAA"/>
    <property type="match status" value="1"/>
</dbReference>
<evidence type="ECO:0000256" key="2">
    <source>
        <dbReference type="ARBA" id="ARBA00022840"/>
    </source>
</evidence>
<keyword evidence="2" id="KW-0067">ATP-binding</keyword>
<evidence type="ECO:0000256" key="4">
    <source>
        <dbReference type="ARBA" id="ARBA00023125"/>
    </source>
</evidence>
<dbReference type="PROSITE" id="PS00675">
    <property type="entry name" value="SIGMA54_INTERACT_1"/>
    <property type="match status" value="1"/>
</dbReference>
<comment type="caution">
    <text evidence="7">The sequence shown here is derived from an EMBL/GenBank/DDBJ whole genome shotgun (WGS) entry which is preliminary data.</text>
</comment>
<evidence type="ECO:0000256" key="5">
    <source>
        <dbReference type="ARBA" id="ARBA00023163"/>
    </source>
</evidence>
<dbReference type="SMART" id="SM00382">
    <property type="entry name" value="AAA"/>
    <property type="match status" value="1"/>
</dbReference>
<keyword evidence="1" id="KW-0547">Nucleotide-binding</keyword>
<dbReference type="Proteomes" id="UP000648182">
    <property type="component" value="Unassembled WGS sequence"/>
</dbReference>
<keyword evidence="8" id="KW-1185">Reference proteome</keyword>
<dbReference type="EMBL" id="JACSPV010000016">
    <property type="protein sequence ID" value="MBD8005585.1"/>
    <property type="molecule type" value="Genomic_DNA"/>
</dbReference>
<gene>
    <name evidence="7" type="ORF">H9631_10850</name>
</gene>
<dbReference type="InterPro" id="IPR058031">
    <property type="entry name" value="AAA_lid_NorR"/>
</dbReference>
<dbReference type="InterPro" id="IPR009057">
    <property type="entry name" value="Homeodomain-like_sf"/>
</dbReference>
<dbReference type="SUPFAM" id="SSF52540">
    <property type="entry name" value="P-loop containing nucleoside triphosphate hydrolases"/>
    <property type="match status" value="1"/>
</dbReference>
<dbReference type="InterPro" id="IPR002078">
    <property type="entry name" value="Sigma_54_int"/>
</dbReference>
<keyword evidence="4" id="KW-0238">DNA-binding</keyword>
<dbReference type="PROSITE" id="PS50045">
    <property type="entry name" value="SIGMA54_INTERACT_4"/>
    <property type="match status" value="1"/>
</dbReference>
<name>A0ABR8VLG9_9BACI</name>
<evidence type="ECO:0000256" key="3">
    <source>
        <dbReference type="ARBA" id="ARBA00023015"/>
    </source>
</evidence>
<dbReference type="InterPro" id="IPR003593">
    <property type="entry name" value="AAA+_ATPase"/>
</dbReference>
<dbReference type="PROSITE" id="PS00688">
    <property type="entry name" value="SIGMA54_INTERACT_3"/>
    <property type="match status" value="1"/>
</dbReference>
<dbReference type="PANTHER" id="PTHR32071:SF74">
    <property type="entry name" value="TRANSCRIPTIONAL ACTIVATOR ROCR"/>
    <property type="match status" value="1"/>
</dbReference>
<dbReference type="PROSITE" id="PS00676">
    <property type="entry name" value="SIGMA54_INTERACT_2"/>
    <property type="match status" value="1"/>
</dbReference>
<evidence type="ECO:0000259" key="6">
    <source>
        <dbReference type="PROSITE" id="PS50045"/>
    </source>
</evidence>
<evidence type="ECO:0000313" key="7">
    <source>
        <dbReference type="EMBL" id="MBD8005585.1"/>
    </source>
</evidence>
<sequence>MILYFTRRFLCKCKFGGGVLLEQLKYIDGISIVDTKGTILFTIKFNPKFHSEIDENAGIIGQNLFSVFPMINETSSTLFQAMRSGTPIFRASQSIVDFNGNKNKTTNISLPIKANGKIIGAIELSKDISVTGQLSTSVVEIDPNSFRVKHLKEKVKPERAFFTLDDIITENEEVLSIKRSVKNMAQGDSPVIIYGETGTGKELFAHAIHNASDRRSKPFITQNCAALPETLIESILFGTKRGGFTGAENNPGLFELADGGTLFLDEINSMPIHLQAKLLRVLEEGYVRRIGDSHLRSVDVRLITATNIHPVQCIKEGILRQDLYYRIGVMMVAIPPLRERKEDIRVLIDYFIGKFNKKLSKKIAHISKDALISLHNHDWPGNIRELENIIEYAMNQVDVCEDTLQVKHMEQQMKLLGLVKSDSEKEMLPLKEEIATLEKERIKEAIVLTEGNVSRAARLLDIPRQTFQAKMKQYKITI</sequence>
<dbReference type="InterPro" id="IPR002197">
    <property type="entry name" value="HTH_Fis"/>
</dbReference>
<dbReference type="InterPro" id="IPR027417">
    <property type="entry name" value="P-loop_NTPase"/>
</dbReference>
<dbReference type="Gene3D" id="1.10.10.60">
    <property type="entry name" value="Homeodomain-like"/>
    <property type="match status" value="1"/>
</dbReference>
<dbReference type="Pfam" id="PF25601">
    <property type="entry name" value="AAA_lid_14"/>
    <property type="match status" value="1"/>
</dbReference>
<protein>
    <submittedName>
        <fullName evidence="7">Sigma 54-interacting transcriptional regulator</fullName>
    </submittedName>
</protein>
<dbReference type="Gene3D" id="1.10.8.60">
    <property type="match status" value="1"/>
</dbReference>
<evidence type="ECO:0000313" key="8">
    <source>
        <dbReference type="Proteomes" id="UP000648182"/>
    </source>
</evidence>
<accession>A0ABR8VLG9</accession>
<feature type="domain" description="Sigma-54 factor interaction" evidence="6">
    <location>
        <begin position="167"/>
        <end position="395"/>
    </location>
</feature>
<reference evidence="7 8" key="1">
    <citation type="submission" date="2020-08" db="EMBL/GenBank/DDBJ databases">
        <title>A Genomic Blueprint of the Chicken Gut Microbiome.</title>
        <authorList>
            <person name="Gilroy R."/>
            <person name="Ravi A."/>
            <person name="Getino M."/>
            <person name="Pursley I."/>
            <person name="Horton D.L."/>
            <person name="Alikhan N.-F."/>
            <person name="Baker D."/>
            <person name="Gharbi K."/>
            <person name="Hall N."/>
            <person name="Watson M."/>
            <person name="Adriaenssens E.M."/>
            <person name="Foster-Nyarko E."/>
            <person name="Jarju S."/>
            <person name="Secka A."/>
            <person name="Antonio M."/>
            <person name="Oren A."/>
            <person name="Chaudhuri R."/>
            <person name="La Ragione R.M."/>
            <person name="Hildebrand F."/>
            <person name="Pallen M.J."/>
        </authorList>
    </citation>
    <scope>NUCLEOTIDE SEQUENCE [LARGE SCALE GENOMIC DNA]</scope>
    <source>
        <strain evidence="7 8">Sa1BUA2</strain>
    </source>
</reference>
<dbReference type="Pfam" id="PF00158">
    <property type="entry name" value="Sigma54_activat"/>
    <property type="match status" value="1"/>
</dbReference>